<accession>A0A2B0MXN4</accession>
<comment type="caution">
    <text evidence="2">The sequence shown here is derived from an EMBL/GenBank/DDBJ whole genome shotgun (WGS) entry which is preliminary data.</text>
</comment>
<dbReference type="PANTHER" id="PTHR43245:SF13">
    <property type="entry name" value="UDP-D-APIOSE_UDP-D-XYLOSE SYNTHASE 2"/>
    <property type="match status" value="1"/>
</dbReference>
<dbReference type="PANTHER" id="PTHR43245">
    <property type="entry name" value="BIFUNCTIONAL POLYMYXIN RESISTANCE PROTEIN ARNA"/>
    <property type="match status" value="1"/>
</dbReference>
<dbReference type="InterPro" id="IPR001509">
    <property type="entry name" value="Epimerase_deHydtase"/>
</dbReference>
<sequence length="297" mass="33747">MKKILIFGGTSFFGKRLVESLLEAGHDVTIATRGLTVDPFGSTVKRIVVDREDEGRLQKVLEGESYDVVYDNLCYSPNAAKTICKVLHNKVKKYIVTSSMAVYEPSLSLKESDFNPYEYPIVYGERQDFSYSEGKRLVESVLFQHAAFPVIAVRFPVVIGENDYTKRLWFYVENIIKRKPFVVEDIKGEMSFIHEKEAGRFLAWLSSIDVSGPMNACNSGVISMREIIDFVEKNTGINSCIEETEGNVSPYNEVTSCTVNSDRAKELGFQFRELKADIHNILEYYIEEMSHSSSEVF</sequence>
<dbReference type="Gene3D" id="3.40.50.720">
    <property type="entry name" value="NAD(P)-binding Rossmann-like Domain"/>
    <property type="match status" value="1"/>
</dbReference>
<dbReference type="RefSeq" id="WP_098489915.1">
    <property type="nucleotide sequence ID" value="NZ_NUWN01000019.1"/>
</dbReference>
<dbReference type="Pfam" id="PF01370">
    <property type="entry name" value="Epimerase"/>
    <property type="match status" value="1"/>
</dbReference>
<reference evidence="2 3" key="1">
    <citation type="submission" date="2017-09" db="EMBL/GenBank/DDBJ databases">
        <title>Large-scale bioinformatics analysis of Bacillus genomes uncovers conserved roles of natural products in bacterial physiology.</title>
        <authorList>
            <consortium name="Agbiome Team Llc"/>
            <person name="Bleich R.M."/>
            <person name="Grubbs K.J."/>
            <person name="Santa Maria K.C."/>
            <person name="Allen S.E."/>
            <person name="Farag S."/>
            <person name="Shank E.A."/>
            <person name="Bowers A."/>
        </authorList>
    </citation>
    <scope>NUCLEOTIDE SEQUENCE [LARGE SCALE GENOMIC DNA]</scope>
    <source>
        <strain evidence="2 3">AFS083043</strain>
    </source>
</reference>
<evidence type="ECO:0000313" key="2">
    <source>
        <dbReference type="EMBL" id="PFK46290.1"/>
    </source>
</evidence>
<name>A0A2B0MXN4_BACCE</name>
<dbReference type="InterPro" id="IPR036291">
    <property type="entry name" value="NAD(P)-bd_dom_sf"/>
</dbReference>
<dbReference type="Proteomes" id="UP000242656">
    <property type="component" value="Unassembled WGS sequence"/>
</dbReference>
<evidence type="ECO:0000313" key="3">
    <source>
        <dbReference type="Proteomes" id="UP000242656"/>
    </source>
</evidence>
<dbReference type="InterPro" id="IPR050177">
    <property type="entry name" value="Lipid_A_modif_metabolic_enz"/>
</dbReference>
<dbReference type="EMBL" id="NUWN01000019">
    <property type="protein sequence ID" value="PFK46290.1"/>
    <property type="molecule type" value="Genomic_DNA"/>
</dbReference>
<dbReference type="AlphaFoldDB" id="A0A2B0MXN4"/>
<organism evidence="2 3">
    <name type="scientific">Bacillus cereus</name>
    <dbReference type="NCBI Taxonomy" id="1396"/>
    <lineage>
        <taxon>Bacteria</taxon>
        <taxon>Bacillati</taxon>
        <taxon>Bacillota</taxon>
        <taxon>Bacilli</taxon>
        <taxon>Bacillales</taxon>
        <taxon>Bacillaceae</taxon>
        <taxon>Bacillus</taxon>
        <taxon>Bacillus cereus group</taxon>
    </lineage>
</organism>
<feature type="domain" description="NAD-dependent epimerase/dehydratase" evidence="1">
    <location>
        <begin position="4"/>
        <end position="204"/>
    </location>
</feature>
<protein>
    <submittedName>
        <fullName evidence="2">Epimerase</fullName>
    </submittedName>
</protein>
<dbReference type="SUPFAM" id="SSF51735">
    <property type="entry name" value="NAD(P)-binding Rossmann-fold domains"/>
    <property type="match status" value="1"/>
</dbReference>
<gene>
    <name evidence="2" type="ORF">COI93_04995</name>
</gene>
<evidence type="ECO:0000259" key="1">
    <source>
        <dbReference type="Pfam" id="PF01370"/>
    </source>
</evidence>
<proteinExistence type="predicted"/>